<dbReference type="AlphaFoldDB" id="A0A073I098"/>
<accession>A0A073I098</accession>
<proteinExistence type="predicted"/>
<reference evidence="3" key="1">
    <citation type="journal article" date="2014" name="Cell">
        <title>The Architecture of a Scrambled Genome Reveals Massive Levels of Genomic Rearrangement during Development.</title>
        <authorList>
            <person name="Chen X."/>
            <person name="Bracht J.R."/>
            <person name="Goldman A.D."/>
            <person name="Dolzhenko E."/>
            <person name="Clay D.M."/>
            <person name="Swart E.C."/>
            <person name="Perlman D.H."/>
            <person name="Doak T.G."/>
            <person name="Stuart A."/>
            <person name="Amemiya C.T."/>
            <person name="Sebra R.P."/>
            <person name="Landweber L.F."/>
        </authorList>
    </citation>
    <scope>NUCLEOTIDE SEQUENCE [LARGE SCALE GENOMIC DNA]</scope>
    <source>
        <strain evidence="3">JRB310</strain>
    </source>
</reference>
<protein>
    <submittedName>
        <fullName evidence="2">Uncharacterized protein</fullName>
    </submittedName>
</protein>
<evidence type="ECO:0000313" key="2">
    <source>
        <dbReference type="EMBL" id="KEJ83099.1"/>
    </source>
</evidence>
<keyword evidence="3" id="KW-1185">Reference proteome</keyword>
<dbReference type="EMBL" id="ARYC01000450">
    <property type="protein sequence ID" value="KEJ83099.1"/>
    <property type="molecule type" value="Genomic_DNA"/>
</dbReference>
<dbReference type="Proteomes" id="UP000053232">
    <property type="component" value="Unassembled WGS sequence"/>
</dbReference>
<gene>
    <name evidence="2" type="ORF">OXYTRIMIC_737</name>
</gene>
<evidence type="ECO:0000313" key="3">
    <source>
        <dbReference type="Proteomes" id="UP000053232"/>
    </source>
</evidence>
<name>A0A073I098_9SPIT</name>
<comment type="caution">
    <text evidence="2">The sequence shown here is derived from an EMBL/GenBank/DDBJ whole genome shotgun (WGS) entry which is preliminary data.</text>
</comment>
<feature type="coiled-coil region" evidence="1">
    <location>
        <begin position="31"/>
        <end position="60"/>
    </location>
</feature>
<keyword evidence="1" id="KW-0175">Coiled coil</keyword>
<sequence length="351" mass="41020">MYCNLYYQKDPKDPKPRFKTTNLSLFEKRTLEEVHDELSNLKARNRKIQNKQVIEQLQNEAIKHNINPDAVLNKIKKNLDNSLSGKFFTNGNAPYIKPESLYQRRNRIDFMTTIQPVNFNMDTMNQGKIQINDENLILQGVASKIGSISSNRDMNFAVKKDAIFNQDKSHYYQQYQVNEQFRNLVGIKGRCTLKYAVDAFIKYCLKMEIVDIKTHQYKIYKIPQLYELLKVEVLEPNKTIKYLVKRVLKPITIQESRQHVQDFGSQKFTINIQQSSSQKPLTIAEQLMQNQNQPSDIQTITEIDDPSNSRIPLLFDLTEDNPEVQSIEGSIVQEIPKGKIKHINHKRKRTK</sequence>
<evidence type="ECO:0000256" key="1">
    <source>
        <dbReference type="SAM" id="Coils"/>
    </source>
</evidence>
<organism evidence="2 3">
    <name type="scientific">Oxytricha trifallax</name>
    <dbReference type="NCBI Taxonomy" id="1172189"/>
    <lineage>
        <taxon>Eukaryota</taxon>
        <taxon>Sar</taxon>
        <taxon>Alveolata</taxon>
        <taxon>Ciliophora</taxon>
        <taxon>Intramacronucleata</taxon>
        <taxon>Spirotrichea</taxon>
        <taxon>Stichotrichia</taxon>
        <taxon>Sporadotrichida</taxon>
        <taxon>Oxytrichidae</taxon>
        <taxon>Oxytrichinae</taxon>
        <taxon>Oxytricha</taxon>
    </lineage>
</organism>